<evidence type="ECO:0000313" key="1">
    <source>
        <dbReference type="EMBL" id="ABI68620.1"/>
    </source>
</evidence>
<evidence type="ECO:0000313" key="2">
    <source>
        <dbReference type="Proteomes" id="UP000001968"/>
    </source>
</evidence>
<organism evidence="1 2">
    <name type="scientific">Syntrophomonas wolfei subsp. wolfei (strain DSM 2245B / Goettingen)</name>
    <dbReference type="NCBI Taxonomy" id="335541"/>
    <lineage>
        <taxon>Bacteria</taxon>
        <taxon>Bacillati</taxon>
        <taxon>Bacillota</taxon>
        <taxon>Clostridia</taxon>
        <taxon>Eubacteriales</taxon>
        <taxon>Syntrophomonadaceae</taxon>
        <taxon>Syntrophomonas</taxon>
    </lineage>
</organism>
<reference evidence="2" key="1">
    <citation type="journal article" date="2010" name="Environ. Microbiol.">
        <title>The genome of Syntrophomonas wolfei: new insights into syntrophic metabolism and biohydrogen production.</title>
        <authorList>
            <person name="Sieber J.R."/>
            <person name="Sims D.R."/>
            <person name="Han C."/>
            <person name="Kim E."/>
            <person name="Lykidis A."/>
            <person name="Lapidus A.L."/>
            <person name="McDonnald E."/>
            <person name="Rohlin L."/>
            <person name="Culley D.E."/>
            <person name="Gunsalus R."/>
            <person name="McInerney M.J."/>
        </authorList>
    </citation>
    <scope>NUCLEOTIDE SEQUENCE [LARGE SCALE GENOMIC DNA]</scope>
    <source>
        <strain evidence="2">DSM 2245B / Goettingen</strain>
    </source>
</reference>
<dbReference type="AlphaFoldDB" id="Q0AXD4"/>
<dbReference type="KEGG" id="swo:Swol_1312"/>
<gene>
    <name evidence="1" type="ordered locus">Swol_1312</name>
</gene>
<accession>Q0AXD4</accession>
<name>Q0AXD4_SYNWW</name>
<dbReference type="eggNOG" id="ENOG50332CQ">
    <property type="taxonomic scope" value="Bacteria"/>
</dbReference>
<dbReference type="HOGENOM" id="CLU_778283_0_0_9"/>
<protein>
    <submittedName>
        <fullName evidence="1">Uncharacterized protein</fullName>
    </submittedName>
</protein>
<dbReference type="EMBL" id="CP000448">
    <property type="protein sequence ID" value="ABI68620.1"/>
    <property type="molecule type" value="Genomic_DNA"/>
</dbReference>
<dbReference type="Proteomes" id="UP000001968">
    <property type="component" value="Chromosome"/>
</dbReference>
<keyword evidence="2" id="KW-1185">Reference proteome</keyword>
<sequence length="356" mass="43057">MQNVLQKNIKDEFARIVERNLSIGMAVKNYKIMCDLLDEEVKDGNRNRKFQMEKWKRYFDFKKVGHKFIILEIYDQPLEKTDKRAKGNNKEYIQHIELLLLSYLSKQKGYRASFTVKKLFLMLSMINQNYIDKNYKEIKENSITDVTNYDINHFYQRSYQKLKEILFGSLRNLENRRLIDYTENTVINIREIVDGKLIQNNRRLATDDEKNYIRDTQRQVLKEMGLEIITQVYLKFKAKEYFDRVNELLWERYGIHYSYTEIDILFTHKYIVEALEEAEILAQEKKLNDKVINYMNKQAKNNYEKNQQEYKREYEKLIDSWIGEVSPIEVENLNLFQLQDTYLDAQMELAEILIRV</sequence>
<proteinExistence type="predicted"/>